<feature type="transmembrane region" description="Helical" evidence="4">
    <location>
        <begin position="541"/>
        <end position="569"/>
    </location>
</feature>
<dbReference type="EMBL" id="QFVT01000002">
    <property type="protein sequence ID" value="PYC49286.1"/>
    <property type="molecule type" value="Genomic_DNA"/>
</dbReference>
<sequence length="765" mass="83986">MHVSLSTTALIARELRALRRTCRAHLYEVFTSRAIFWALISFVAGLALITVSAQSATAQTAANTPPVLATYLAKVSPADLVEGAEAYGPLRADLPVAPLLRGGEEIGYVFVTSDFVGTTGYSGKPIHTMVAVDQDARVLGVDLVKHSEPIVLIGIPDSKIKAMVAAYKGLDLVQEAASGGASHELNIISGATVTVMVIDDSIIRAGLKVARALGLGGLRADVATGPRYEINPAATAPADWATMEGDGTLRRLSLDVGQINAAFAEMDDPRAQKRAIKRPPETTFIDMQVALVSVPSVGESLLGAAENQNLQEWMEPGEHAIMVVGRGLYSFKGSGYVRGGIFDRIVLIQDDISVRFRDRGHHRMGLIEAAGAPEYTERDLFKIPADVGFDPAKPFRLQLLVQREVAAIEKVFTTFDLAYQLPQAYLTEVAASAAAAPRAADQSEVAAQNALWRRIWQEKQLQVIALGAMLFVLTAAFFFQQVLTRSEKATRVFRVGFLLLTLVFLGWYANAQLSVVNLLALFGALMSGFSWQAFLLDPLTFILWFSVAAALLFWGRGAYCGWLCPFGALQELTNRVARRIGIPQWTLPWGLHERLWAVKYMIFLGLFGVSLYSIEQAEHLAEVEPFKTAIILKFIRAWPFVAYAAALLIAGLFVERFYCRYLCPLGAALAIPARLRMFDWLKRYKECGSPCQTCANECMVQAIHPTGEINPNECLNCMHCQVLYQSHSKCPVVIRKDKRRAAVSAPDLSNRDLKGLENHPNIRKT</sequence>
<dbReference type="PANTHER" id="PTHR30224">
    <property type="entry name" value="ELECTRON TRANSPORT PROTEIN"/>
    <property type="match status" value="1"/>
</dbReference>
<keyword evidence="4" id="KW-0812">Transmembrane</keyword>
<dbReference type="InterPro" id="IPR007329">
    <property type="entry name" value="FMN-bd"/>
</dbReference>
<feature type="transmembrane region" description="Helical" evidence="4">
    <location>
        <begin position="461"/>
        <end position="479"/>
    </location>
</feature>
<evidence type="ECO:0000313" key="6">
    <source>
        <dbReference type="EMBL" id="PYC49286.1"/>
    </source>
</evidence>
<dbReference type="GO" id="GO:0005886">
    <property type="term" value="C:plasma membrane"/>
    <property type="evidence" value="ECO:0007669"/>
    <property type="project" value="UniProtKB-SubCell"/>
</dbReference>
<evidence type="ECO:0000256" key="1">
    <source>
        <dbReference type="ARBA" id="ARBA00004236"/>
    </source>
</evidence>
<dbReference type="InterPro" id="IPR011399">
    <property type="entry name" value="NosR"/>
</dbReference>
<dbReference type="InterPro" id="IPR052378">
    <property type="entry name" value="NosR_regulator"/>
</dbReference>
<name>A0A2V4NW13_9RHOB</name>
<evidence type="ECO:0000256" key="4">
    <source>
        <dbReference type="SAM" id="Phobius"/>
    </source>
</evidence>
<evidence type="ECO:0000256" key="3">
    <source>
        <dbReference type="ARBA" id="ARBA00023136"/>
    </source>
</evidence>
<evidence type="ECO:0000256" key="2">
    <source>
        <dbReference type="ARBA" id="ARBA00022475"/>
    </source>
</evidence>
<dbReference type="Pfam" id="PF04205">
    <property type="entry name" value="FMN_bind"/>
    <property type="match status" value="1"/>
</dbReference>
<feature type="transmembrane region" description="Helical" evidence="4">
    <location>
        <begin position="491"/>
        <end position="508"/>
    </location>
</feature>
<keyword evidence="3 4" id="KW-0472">Membrane</keyword>
<keyword evidence="7" id="KW-1185">Reference proteome</keyword>
<comment type="subcellular location">
    <subcellularLocation>
        <location evidence="1">Cell membrane</location>
    </subcellularLocation>
</comment>
<dbReference type="Proteomes" id="UP000248012">
    <property type="component" value="Unassembled WGS sequence"/>
</dbReference>
<evidence type="ECO:0000313" key="7">
    <source>
        <dbReference type="Proteomes" id="UP000248012"/>
    </source>
</evidence>
<dbReference type="PIRSF" id="PIRSF036354">
    <property type="entry name" value="NosR"/>
    <property type="match status" value="1"/>
</dbReference>
<organism evidence="6 7">
    <name type="scientific">Litorivita pollutaquae</name>
    <dbReference type="NCBI Taxonomy" id="2200892"/>
    <lineage>
        <taxon>Bacteria</taxon>
        <taxon>Pseudomonadati</taxon>
        <taxon>Pseudomonadota</taxon>
        <taxon>Alphaproteobacteria</taxon>
        <taxon>Rhodobacterales</taxon>
        <taxon>Paracoccaceae</taxon>
        <taxon>Litorivita</taxon>
    </lineage>
</organism>
<feature type="transmembrane region" description="Helical" evidence="4">
    <location>
        <begin position="634"/>
        <end position="654"/>
    </location>
</feature>
<dbReference type="AlphaFoldDB" id="A0A2V4NW13"/>
<dbReference type="GO" id="GO:0003677">
    <property type="term" value="F:DNA binding"/>
    <property type="evidence" value="ECO:0007669"/>
    <property type="project" value="InterPro"/>
</dbReference>
<dbReference type="SUPFAM" id="SSF54862">
    <property type="entry name" value="4Fe-4S ferredoxins"/>
    <property type="match status" value="1"/>
</dbReference>
<reference evidence="6 7" key="1">
    <citation type="submission" date="2018-05" db="EMBL/GenBank/DDBJ databases">
        <title>Oceanovita maritima gen. nov., sp. nov., a marine bacterium in the family Rhodobacteraceae isolated from surface seawater of Lundu port Xiamen, China.</title>
        <authorList>
            <person name="Hetharua B.H."/>
            <person name="Min D."/>
            <person name="Liao H."/>
            <person name="Tian Y."/>
        </authorList>
    </citation>
    <scope>NUCLEOTIDE SEQUENCE [LARGE SCALE GENOMIC DNA]</scope>
    <source>
        <strain evidence="6 7">FSX-11</strain>
    </source>
</reference>
<feature type="transmembrane region" description="Helical" evidence="4">
    <location>
        <begin position="596"/>
        <end position="614"/>
    </location>
</feature>
<dbReference type="InterPro" id="IPR017896">
    <property type="entry name" value="4Fe4S_Fe-S-bd"/>
</dbReference>
<protein>
    <submittedName>
        <fullName evidence="6">Regulatory protein NosR</fullName>
    </submittedName>
</protein>
<dbReference type="GO" id="GO:0010181">
    <property type="term" value="F:FMN binding"/>
    <property type="evidence" value="ECO:0007669"/>
    <property type="project" value="InterPro"/>
</dbReference>
<dbReference type="Pfam" id="PF12801">
    <property type="entry name" value="Fer4_5"/>
    <property type="match status" value="2"/>
</dbReference>
<dbReference type="PANTHER" id="PTHR30224:SF4">
    <property type="entry name" value="ELECTRON TRANSPORT PROTEIN YCCM-RELATED"/>
    <property type="match status" value="1"/>
</dbReference>
<feature type="domain" description="FMN-binding" evidence="5">
    <location>
        <begin position="120"/>
        <end position="209"/>
    </location>
</feature>
<comment type="caution">
    <text evidence="6">The sequence shown here is derived from an EMBL/GenBank/DDBJ whole genome shotgun (WGS) entry which is preliminary data.</text>
</comment>
<feature type="transmembrane region" description="Helical" evidence="4">
    <location>
        <begin position="34"/>
        <end position="53"/>
    </location>
</feature>
<gene>
    <name evidence="6" type="ORF">DI396_03380</name>
</gene>
<keyword evidence="2" id="KW-1003">Cell membrane</keyword>
<dbReference type="GO" id="GO:0045893">
    <property type="term" value="P:positive regulation of DNA-templated transcription"/>
    <property type="evidence" value="ECO:0007669"/>
    <property type="project" value="InterPro"/>
</dbReference>
<proteinExistence type="predicted"/>
<dbReference type="SMART" id="SM00900">
    <property type="entry name" value="FMN_bind"/>
    <property type="match status" value="1"/>
</dbReference>
<evidence type="ECO:0000259" key="5">
    <source>
        <dbReference type="SMART" id="SM00900"/>
    </source>
</evidence>
<keyword evidence="4" id="KW-1133">Transmembrane helix</keyword>
<accession>A0A2V4NW13</accession>
<dbReference type="OrthoDB" id="9806398at2"/>